<dbReference type="EMBL" id="CM001439">
    <property type="protein sequence ID" value="EHR51209.1"/>
    <property type="molecule type" value="Genomic_DNA"/>
</dbReference>
<dbReference type="PANTHER" id="PTHR37042">
    <property type="entry name" value="OUTER MEMBRANE PROTEIN RV1973"/>
    <property type="match status" value="1"/>
</dbReference>
<dbReference type="STRING" id="882083.SacmaDRAFT_2973"/>
<sequence length="248" mass="26466">MSRTRPTDQRPSPRPRPQGGNGSEDENSGQSERDTEAATDSTDTTETAAGTDSGEVGGTDTAETSDSADSADTAETSAEESGAGSGAARRSLPGPRALLAALLVAAVLGGTGYLAWEYFSLRSQEASRTQAVDAAGRFAAELSSYDFNRLQENFSGVTANATPRFAQQYEQVGSKLTELIKKHQAVSKGEVVASGVQSFEAERAVVVLFVDQTITNTNSPQPRIDRNRMRMTLVRQDDRWLVDDVALL</sequence>
<keyword evidence="6" id="KW-1185">Reference proteome</keyword>
<dbReference type="PANTHER" id="PTHR37042:SF4">
    <property type="entry name" value="OUTER MEMBRANE PROTEIN RV1973"/>
    <property type="match status" value="1"/>
</dbReference>
<dbReference type="OrthoDB" id="5188486at2"/>
<evidence type="ECO:0000256" key="2">
    <source>
        <dbReference type="ARBA" id="ARBA00023136"/>
    </source>
</evidence>
<dbReference type="RefSeq" id="WP_009154594.1">
    <property type="nucleotide sequence ID" value="NZ_CM001439.1"/>
</dbReference>
<gene>
    <name evidence="5" type="ORF">SacmaDRAFT_2973</name>
</gene>
<feature type="transmembrane region" description="Helical" evidence="4">
    <location>
        <begin position="97"/>
        <end position="116"/>
    </location>
</feature>
<reference evidence="5 6" key="1">
    <citation type="journal article" date="2012" name="Stand. Genomic Sci.">
        <title>Genome sequence of the ocean sediment bacterium Saccharomonospora marina type strain (XMU15(T)).</title>
        <authorList>
            <person name="Klenk H.P."/>
            <person name="Lu M."/>
            <person name="Lucas S."/>
            <person name="Lapidus A."/>
            <person name="Copeland A."/>
            <person name="Pitluck S."/>
            <person name="Goodwin L.A."/>
            <person name="Han C."/>
            <person name="Tapia R."/>
            <person name="Brambilla E.M."/>
            <person name="Potter G."/>
            <person name="Land M."/>
            <person name="Ivanova N."/>
            <person name="Rohde M."/>
            <person name="Goker M."/>
            <person name="Detter J.C."/>
            <person name="Li W.J."/>
            <person name="Kyrpides N.C."/>
            <person name="Woyke T."/>
        </authorList>
    </citation>
    <scope>NUCLEOTIDE SEQUENCE [LARGE SCALE GENOMIC DNA]</scope>
    <source>
        <strain evidence="5 6">XMU15</strain>
    </source>
</reference>
<dbReference type="Proteomes" id="UP000004926">
    <property type="component" value="Chromosome"/>
</dbReference>
<evidence type="ECO:0000256" key="3">
    <source>
        <dbReference type="SAM" id="MobiDB-lite"/>
    </source>
</evidence>
<evidence type="ECO:0000256" key="4">
    <source>
        <dbReference type="SAM" id="Phobius"/>
    </source>
</evidence>
<evidence type="ECO:0000256" key="1">
    <source>
        <dbReference type="ARBA" id="ARBA00004370"/>
    </source>
</evidence>
<accession>H5X5R1</accession>
<evidence type="ECO:0000313" key="5">
    <source>
        <dbReference type="EMBL" id="EHR51209.1"/>
    </source>
</evidence>
<dbReference type="HOGENOM" id="CLU_072301_4_0_11"/>
<keyword evidence="2 4" id="KW-0472">Membrane</keyword>
<dbReference type="GO" id="GO:0016020">
    <property type="term" value="C:membrane"/>
    <property type="evidence" value="ECO:0007669"/>
    <property type="project" value="UniProtKB-SubCell"/>
</dbReference>
<dbReference type="eggNOG" id="ENOG503303V">
    <property type="taxonomic scope" value="Bacteria"/>
</dbReference>
<keyword evidence="4" id="KW-1133">Transmembrane helix</keyword>
<evidence type="ECO:0000313" key="6">
    <source>
        <dbReference type="Proteomes" id="UP000004926"/>
    </source>
</evidence>
<dbReference type="AlphaFoldDB" id="H5X5R1"/>
<feature type="compositionally biased region" description="Low complexity" evidence="3">
    <location>
        <begin position="38"/>
        <end position="90"/>
    </location>
</feature>
<comment type="subcellular location">
    <subcellularLocation>
        <location evidence="1">Membrane</location>
    </subcellularLocation>
</comment>
<protein>
    <submittedName>
        <fullName evidence="5">VirB8 protein</fullName>
    </submittedName>
</protein>
<name>H5X5R1_9PSEU</name>
<keyword evidence="4" id="KW-0812">Transmembrane</keyword>
<feature type="region of interest" description="Disordered" evidence="3">
    <location>
        <begin position="1"/>
        <end position="90"/>
    </location>
</feature>
<organism evidence="5 6">
    <name type="scientific">Saccharomonospora marina XMU15</name>
    <dbReference type="NCBI Taxonomy" id="882083"/>
    <lineage>
        <taxon>Bacteria</taxon>
        <taxon>Bacillati</taxon>
        <taxon>Actinomycetota</taxon>
        <taxon>Actinomycetes</taxon>
        <taxon>Pseudonocardiales</taxon>
        <taxon>Pseudonocardiaceae</taxon>
        <taxon>Saccharomonospora</taxon>
    </lineage>
</organism>
<proteinExistence type="predicted"/>